<dbReference type="SUPFAM" id="SSF144232">
    <property type="entry name" value="HIT/MYND zinc finger-like"/>
    <property type="match status" value="1"/>
</dbReference>
<evidence type="ECO:0000313" key="15">
    <source>
        <dbReference type="EMBL" id="PAV58590.1"/>
    </source>
</evidence>
<feature type="compositionally biased region" description="Basic and acidic residues" evidence="12">
    <location>
        <begin position="271"/>
        <end position="280"/>
    </location>
</feature>
<evidence type="ECO:0000256" key="5">
    <source>
        <dbReference type="ARBA" id="ARBA00022896"/>
    </source>
</evidence>
<evidence type="ECO:0000256" key="2">
    <source>
        <dbReference type="ARBA" id="ARBA00022723"/>
    </source>
</evidence>
<dbReference type="GO" id="GO:0008198">
    <property type="term" value="F:ferrous iron binding"/>
    <property type="evidence" value="ECO:0007669"/>
    <property type="project" value="TreeGrafter"/>
</dbReference>
<organism evidence="15 16">
    <name type="scientific">Diploscapter pachys</name>
    <dbReference type="NCBI Taxonomy" id="2018661"/>
    <lineage>
        <taxon>Eukaryota</taxon>
        <taxon>Metazoa</taxon>
        <taxon>Ecdysozoa</taxon>
        <taxon>Nematoda</taxon>
        <taxon>Chromadorea</taxon>
        <taxon>Rhabditida</taxon>
        <taxon>Rhabditina</taxon>
        <taxon>Rhabditomorpha</taxon>
        <taxon>Rhabditoidea</taxon>
        <taxon>Rhabditidae</taxon>
        <taxon>Diploscapter</taxon>
    </lineage>
</organism>
<dbReference type="GO" id="GO:0160082">
    <property type="term" value="F:hypoxia-inducible factor-proline dioxygenase activity"/>
    <property type="evidence" value="ECO:0007669"/>
    <property type="project" value="UniProtKB-EC"/>
</dbReference>
<feature type="compositionally biased region" description="Basic and acidic residues" evidence="12">
    <location>
        <begin position="605"/>
        <end position="623"/>
    </location>
</feature>
<dbReference type="Proteomes" id="UP000218231">
    <property type="component" value="Unassembled WGS sequence"/>
</dbReference>
<dbReference type="Pfam" id="PF13640">
    <property type="entry name" value="2OG-FeII_Oxy_3"/>
    <property type="match status" value="1"/>
</dbReference>
<comment type="caution">
    <text evidence="15">The sequence shown here is derived from an EMBL/GenBank/DDBJ whole genome shotgun (WGS) entry which is preliminary data.</text>
</comment>
<feature type="compositionally biased region" description="Polar residues" evidence="12">
    <location>
        <begin position="624"/>
        <end position="636"/>
    </location>
</feature>
<dbReference type="PROSITE" id="PS01360">
    <property type="entry name" value="ZF_MYND_1"/>
    <property type="match status" value="1"/>
</dbReference>
<dbReference type="InterPro" id="IPR006620">
    <property type="entry name" value="Pro_4_hyd_alph"/>
</dbReference>
<protein>
    <recommendedName>
        <fullName evidence="9">hypoxia-inducible factor-proline dioxygenase</fullName>
        <ecNumber evidence="9">1.14.11.29</ecNumber>
    </recommendedName>
</protein>
<keyword evidence="8" id="KW-0408">Iron</keyword>
<accession>A0A2A2J9Y1</accession>
<dbReference type="InterPro" id="IPR051559">
    <property type="entry name" value="HIF_prolyl_hydroxylases"/>
</dbReference>
<evidence type="ECO:0000256" key="4">
    <source>
        <dbReference type="ARBA" id="ARBA00022833"/>
    </source>
</evidence>
<sequence length="763" mass="85337">MPIDDDGRGFTTACSSNSSSSAFTAFHPSTSSGNMAQSNCSFCGAINALIRCDSCDTVAYCSQDHQRFDWKRHKPLCKTMHAKRQLSDASSTSLDSSLHDDSSEVNPWSSSIFAVPPSMPTAMPAPIYVSPRTDMTSSPLDFWHRRDSLGSAKNRFIPPFSLPDPPIMSGAFRPFKPPDLTNRSISSHNIVTPLNLFSSVQNPPAMSAFNPLFGGPRIQPPLSTRANTIELCPKNSILKPSLSKPIPRQKETLMDTTPITLTNTPSQIRKPGSEKDATPQKERIIDTDDPDIQIIENCTSLMDASTGRRRKRPTPSNSADLSMQIDVEYKDHSKSIPYSVSLQEHYAILKSKANDLKCDINLQQAMILRLKVISFNQLLLHSPIQSIAESVIDNLNTYGWAVVDNFLGEDHCKFTSLEIESLYNGGLFSAGQVMEKKAKDQHHVMDIRSDQIYWYDGIDKRAENASTVRLLISMIDSVIQCLKSQVKPYDIAGRSKAMIAIYPGNGTRYVKHVDNPSKDGRCITTIYYCNENWDVEKDGGNLRLYPDTSKTHVDIEPRADRLIFFWSDRRNPHEVMPVYRPRFAITIWYMDREERQKAQLREQELQKRSLMKKQEMERRKQSAEDTNSNTAENDSGISGEAVILQRQSTSTDSGQQILTTVVGAKHQRRLSSDDEIDVDGPVASELATHHTSDEATTSDGGSGRGSQTGHFRMRRIASMQSVSDAFMSERSVEREKSSIGSSENEDIDVQPATEHKDTDDFSI</sequence>
<dbReference type="OrthoDB" id="5952526at2759"/>
<feature type="region of interest" description="Disordered" evidence="12">
    <location>
        <begin position="605"/>
        <end position="639"/>
    </location>
</feature>
<comment type="cofactor">
    <cofactor evidence="1">
        <name>L-ascorbate</name>
        <dbReference type="ChEBI" id="CHEBI:38290"/>
    </cofactor>
</comment>
<gene>
    <name evidence="15" type="ORF">WR25_18683</name>
</gene>
<dbReference type="PROSITE" id="PS51471">
    <property type="entry name" value="FE2OG_OXY"/>
    <property type="match status" value="1"/>
</dbReference>
<keyword evidence="2" id="KW-0479">Metal-binding</keyword>
<feature type="domain" description="MYND-type" evidence="13">
    <location>
        <begin position="40"/>
        <end position="77"/>
    </location>
</feature>
<name>A0A2A2J9Y1_9BILA</name>
<feature type="domain" description="Fe2OG dioxygenase" evidence="14">
    <location>
        <begin position="493"/>
        <end position="591"/>
    </location>
</feature>
<evidence type="ECO:0000259" key="13">
    <source>
        <dbReference type="PROSITE" id="PS50865"/>
    </source>
</evidence>
<dbReference type="SMART" id="SM00702">
    <property type="entry name" value="P4Hc"/>
    <property type="match status" value="1"/>
</dbReference>
<keyword evidence="6" id="KW-0223">Dioxygenase</keyword>
<dbReference type="AlphaFoldDB" id="A0A2A2J9Y1"/>
<dbReference type="Gene3D" id="2.60.120.620">
    <property type="entry name" value="q2cbj1_9rhob like domain"/>
    <property type="match status" value="1"/>
</dbReference>
<evidence type="ECO:0000313" key="16">
    <source>
        <dbReference type="Proteomes" id="UP000218231"/>
    </source>
</evidence>
<dbReference type="Pfam" id="PF01753">
    <property type="entry name" value="zf-MYND"/>
    <property type="match status" value="1"/>
</dbReference>
<comment type="catalytic activity">
    <reaction evidence="10">
        <text>L-prolyl-[hypoxia-inducible factor alpha subunit] + 2-oxoglutarate + O2 = trans-4-hydroxy-L-prolyl-[hypoxia-inducible factor alpha subunit] + succinate + CO2</text>
        <dbReference type="Rhea" id="RHEA:48400"/>
        <dbReference type="Rhea" id="RHEA-COMP:12093"/>
        <dbReference type="Rhea" id="RHEA-COMP:12094"/>
        <dbReference type="ChEBI" id="CHEBI:15379"/>
        <dbReference type="ChEBI" id="CHEBI:16526"/>
        <dbReference type="ChEBI" id="CHEBI:16810"/>
        <dbReference type="ChEBI" id="CHEBI:30031"/>
        <dbReference type="ChEBI" id="CHEBI:50342"/>
        <dbReference type="ChEBI" id="CHEBI:61965"/>
        <dbReference type="EC" id="1.14.11.29"/>
    </reaction>
</comment>
<keyword evidence="4" id="KW-0862">Zinc</keyword>
<dbReference type="STRING" id="2018661.A0A2A2J9Y1"/>
<dbReference type="GO" id="GO:0071456">
    <property type="term" value="P:cellular response to hypoxia"/>
    <property type="evidence" value="ECO:0007669"/>
    <property type="project" value="TreeGrafter"/>
</dbReference>
<evidence type="ECO:0000256" key="8">
    <source>
        <dbReference type="ARBA" id="ARBA00023004"/>
    </source>
</evidence>
<dbReference type="EMBL" id="LIAE01010571">
    <property type="protein sequence ID" value="PAV58590.1"/>
    <property type="molecule type" value="Genomic_DNA"/>
</dbReference>
<keyword evidence="5" id="KW-0847">Vitamin C</keyword>
<evidence type="ECO:0000256" key="1">
    <source>
        <dbReference type="ARBA" id="ARBA00001961"/>
    </source>
</evidence>
<dbReference type="PANTHER" id="PTHR12907:SF26">
    <property type="entry name" value="HIF PROLYL HYDROXYLASE, ISOFORM C"/>
    <property type="match status" value="1"/>
</dbReference>
<dbReference type="InterPro" id="IPR005123">
    <property type="entry name" value="Oxoglu/Fe-dep_dioxygenase_dom"/>
</dbReference>
<evidence type="ECO:0000256" key="10">
    <source>
        <dbReference type="ARBA" id="ARBA00049134"/>
    </source>
</evidence>
<dbReference type="Gene3D" id="6.10.140.2220">
    <property type="match status" value="1"/>
</dbReference>
<feature type="compositionally biased region" description="Basic and acidic residues" evidence="12">
    <location>
        <begin position="753"/>
        <end position="763"/>
    </location>
</feature>
<evidence type="ECO:0000256" key="11">
    <source>
        <dbReference type="PROSITE-ProRule" id="PRU00134"/>
    </source>
</evidence>
<evidence type="ECO:0000256" key="12">
    <source>
        <dbReference type="SAM" id="MobiDB-lite"/>
    </source>
</evidence>
<evidence type="ECO:0000256" key="6">
    <source>
        <dbReference type="ARBA" id="ARBA00022964"/>
    </source>
</evidence>
<keyword evidence="3 11" id="KW-0863">Zinc-finger</keyword>
<dbReference type="GO" id="GO:0008270">
    <property type="term" value="F:zinc ion binding"/>
    <property type="evidence" value="ECO:0007669"/>
    <property type="project" value="UniProtKB-KW"/>
</dbReference>
<dbReference type="GO" id="GO:0031418">
    <property type="term" value="F:L-ascorbic acid binding"/>
    <property type="evidence" value="ECO:0007669"/>
    <property type="project" value="UniProtKB-KW"/>
</dbReference>
<dbReference type="PANTHER" id="PTHR12907">
    <property type="entry name" value="EGL NINE HOMOLOG-RELATED"/>
    <property type="match status" value="1"/>
</dbReference>
<reference evidence="15 16" key="1">
    <citation type="journal article" date="2017" name="Curr. Biol.">
        <title>Genome architecture and evolution of a unichromosomal asexual nematode.</title>
        <authorList>
            <person name="Fradin H."/>
            <person name="Zegar C."/>
            <person name="Gutwein M."/>
            <person name="Lucas J."/>
            <person name="Kovtun M."/>
            <person name="Corcoran D."/>
            <person name="Baugh L.R."/>
            <person name="Kiontke K."/>
            <person name="Gunsalus K."/>
            <person name="Fitch D.H."/>
            <person name="Piano F."/>
        </authorList>
    </citation>
    <scope>NUCLEOTIDE SEQUENCE [LARGE SCALE GENOMIC DNA]</scope>
    <source>
        <strain evidence="15">PF1309</strain>
    </source>
</reference>
<evidence type="ECO:0000259" key="14">
    <source>
        <dbReference type="PROSITE" id="PS51471"/>
    </source>
</evidence>
<evidence type="ECO:0000256" key="7">
    <source>
        <dbReference type="ARBA" id="ARBA00023002"/>
    </source>
</evidence>
<dbReference type="InterPro" id="IPR044862">
    <property type="entry name" value="Pro_4_hyd_alph_FE2OG_OXY"/>
</dbReference>
<evidence type="ECO:0000256" key="3">
    <source>
        <dbReference type="ARBA" id="ARBA00022771"/>
    </source>
</evidence>
<feature type="region of interest" description="Disordered" evidence="12">
    <location>
        <begin position="687"/>
        <end position="763"/>
    </location>
</feature>
<proteinExistence type="predicted"/>
<feature type="compositionally biased region" description="Low complexity" evidence="12">
    <location>
        <begin position="10"/>
        <end position="22"/>
    </location>
</feature>
<dbReference type="InterPro" id="IPR002893">
    <property type="entry name" value="Znf_MYND"/>
</dbReference>
<feature type="region of interest" description="Disordered" evidence="12">
    <location>
        <begin position="260"/>
        <end position="280"/>
    </location>
</feature>
<evidence type="ECO:0000256" key="9">
    <source>
        <dbReference type="ARBA" id="ARBA00039004"/>
    </source>
</evidence>
<feature type="region of interest" description="Disordered" evidence="12">
    <location>
        <begin position="1"/>
        <end position="22"/>
    </location>
</feature>
<dbReference type="PROSITE" id="PS50865">
    <property type="entry name" value="ZF_MYND_2"/>
    <property type="match status" value="1"/>
</dbReference>
<dbReference type="EC" id="1.14.11.29" evidence="9"/>
<dbReference type="SUPFAM" id="SSF51197">
    <property type="entry name" value="Clavaminate synthase-like"/>
    <property type="match status" value="1"/>
</dbReference>
<keyword evidence="7" id="KW-0560">Oxidoreductase</keyword>
<keyword evidence="16" id="KW-1185">Reference proteome</keyword>